<evidence type="ECO:0000313" key="2">
    <source>
        <dbReference type="EMBL" id="NEL55532.1"/>
    </source>
</evidence>
<sequence length="167" mass="18719">MENDVLLRLERVETQLALQRLAADYCVGADQQDLSRWLAVWTQDAVWDAAGDDLDDDEHRFRGIEAIAAAVQGQWATFPRMQHAGANHIVELDPDDPDRATGRSDVVVTVQLPDGQWVIGGGVYDDTYRRQDGVWRIAVRRVLRSFDLQPLPASHGPAHIPDPDDEL</sequence>
<protein>
    <submittedName>
        <fullName evidence="2">Nuclear transport factor 2 family protein</fullName>
    </submittedName>
</protein>
<gene>
    <name evidence="2" type="ORF">G1H19_16210</name>
</gene>
<dbReference type="Proteomes" id="UP000470470">
    <property type="component" value="Unassembled WGS sequence"/>
</dbReference>
<dbReference type="InterPro" id="IPR037401">
    <property type="entry name" value="SnoaL-like"/>
</dbReference>
<keyword evidence="3" id="KW-1185">Reference proteome</keyword>
<name>A0A7K3WGM3_9ACTN</name>
<dbReference type="EMBL" id="JAAGWK010000023">
    <property type="protein sequence ID" value="NEL55532.1"/>
    <property type="molecule type" value="Genomic_DNA"/>
</dbReference>
<dbReference type="SUPFAM" id="SSF54427">
    <property type="entry name" value="NTF2-like"/>
    <property type="match status" value="1"/>
</dbReference>
<dbReference type="CDD" id="cd00531">
    <property type="entry name" value="NTF2_like"/>
    <property type="match status" value="1"/>
</dbReference>
<feature type="domain" description="SnoaL-like" evidence="1">
    <location>
        <begin position="11"/>
        <end position="141"/>
    </location>
</feature>
<dbReference type="Gene3D" id="3.10.450.50">
    <property type="match status" value="1"/>
</dbReference>
<evidence type="ECO:0000313" key="3">
    <source>
        <dbReference type="Proteomes" id="UP000470470"/>
    </source>
</evidence>
<dbReference type="RefSeq" id="WP_152727432.1">
    <property type="nucleotide sequence ID" value="NZ_JAABOZ010000001.1"/>
</dbReference>
<proteinExistence type="predicted"/>
<reference evidence="2 3" key="1">
    <citation type="submission" date="2020-02" db="EMBL/GenBank/DDBJ databases">
        <title>The whole genome sequence of CPCC 205119.</title>
        <authorList>
            <person name="Jiang Z."/>
        </authorList>
    </citation>
    <scope>NUCLEOTIDE SEQUENCE [LARGE SCALE GENOMIC DNA]</scope>
    <source>
        <strain evidence="2 3">CPCC 205119</strain>
    </source>
</reference>
<organism evidence="2 3">
    <name type="scientific">Goekera deserti</name>
    <dbReference type="NCBI Taxonomy" id="2497753"/>
    <lineage>
        <taxon>Bacteria</taxon>
        <taxon>Bacillati</taxon>
        <taxon>Actinomycetota</taxon>
        <taxon>Actinomycetes</taxon>
        <taxon>Geodermatophilales</taxon>
        <taxon>Geodermatophilaceae</taxon>
        <taxon>Goekera</taxon>
    </lineage>
</organism>
<evidence type="ECO:0000259" key="1">
    <source>
        <dbReference type="Pfam" id="PF13577"/>
    </source>
</evidence>
<comment type="caution">
    <text evidence="2">The sequence shown here is derived from an EMBL/GenBank/DDBJ whole genome shotgun (WGS) entry which is preliminary data.</text>
</comment>
<accession>A0A7K3WGM3</accession>
<dbReference type="Pfam" id="PF13577">
    <property type="entry name" value="SnoaL_4"/>
    <property type="match status" value="1"/>
</dbReference>
<dbReference type="AlphaFoldDB" id="A0A7K3WGM3"/>
<dbReference type="InterPro" id="IPR032710">
    <property type="entry name" value="NTF2-like_dom_sf"/>
</dbReference>